<dbReference type="EMBL" id="CP073347">
    <property type="protein sequence ID" value="UTW13145.1"/>
    <property type="molecule type" value="Genomic_DNA"/>
</dbReference>
<reference evidence="1" key="1">
    <citation type="submission" date="2021-04" db="EMBL/GenBank/DDBJ databases">
        <title>Oceanospirillales bacteria with DddD are important DMSP degraders in coastal seawater.</title>
        <authorList>
            <person name="Liu J."/>
        </authorList>
    </citation>
    <scope>NUCLEOTIDE SEQUENCE</scope>
    <source>
        <strain evidence="1">D13-1</strain>
    </source>
</reference>
<accession>A0ABY5HPN8</accession>
<evidence type="ECO:0000313" key="2">
    <source>
        <dbReference type="Proteomes" id="UP001058461"/>
    </source>
</evidence>
<proteinExistence type="predicted"/>
<name>A0ABY5HPN8_9GAMM</name>
<protein>
    <submittedName>
        <fullName evidence="1">Uncharacterized protein</fullName>
    </submittedName>
</protein>
<organism evidence="1 2">
    <name type="scientific">Marinobacterium rhizophilum</name>
    <dbReference type="NCBI Taxonomy" id="420402"/>
    <lineage>
        <taxon>Bacteria</taxon>
        <taxon>Pseudomonadati</taxon>
        <taxon>Pseudomonadota</taxon>
        <taxon>Gammaproteobacteria</taxon>
        <taxon>Oceanospirillales</taxon>
        <taxon>Oceanospirillaceae</taxon>
        <taxon>Marinobacterium</taxon>
    </lineage>
</organism>
<sequence length="84" mass="9081">MAHTQGEHALARVLEYMAGTGAELTDAHTLIAFKLIEEGLHSSPDDLMGWVMDELPQRFDVPQRPLPPVAPDIVRGSIGYGDGA</sequence>
<evidence type="ECO:0000313" key="1">
    <source>
        <dbReference type="EMBL" id="UTW13145.1"/>
    </source>
</evidence>
<gene>
    <name evidence="1" type="ORF">KDW95_05640</name>
</gene>
<keyword evidence="2" id="KW-1185">Reference proteome</keyword>
<dbReference type="RefSeq" id="WP_255855310.1">
    <property type="nucleotide sequence ID" value="NZ_CP073347.1"/>
</dbReference>
<dbReference type="Proteomes" id="UP001058461">
    <property type="component" value="Chromosome"/>
</dbReference>